<name>A0AAV4PZP4_9ARAC</name>
<dbReference type="AlphaFoldDB" id="A0AAV4PZP4"/>
<comment type="caution">
    <text evidence="2">The sequence shown here is derived from an EMBL/GenBank/DDBJ whole genome shotgun (WGS) entry which is preliminary data.</text>
</comment>
<sequence length="107" mass="11489">MITTSEGTDAKSTYLNHSSGGEPTVGGHLIIPFSTTPPSCATTPLVGDIILPLSSPVSMSTTKCSSNISILGVRIEENFIRSEEHELRQVGSYSCTPFCCTQFWFSV</sequence>
<feature type="region of interest" description="Disordered" evidence="1">
    <location>
        <begin position="1"/>
        <end position="20"/>
    </location>
</feature>
<organism evidence="2 3">
    <name type="scientific">Caerostris darwini</name>
    <dbReference type="NCBI Taxonomy" id="1538125"/>
    <lineage>
        <taxon>Eukaryota</taxon>
        <taxon>Metazoa</taxon>
        <taxon>Ecdysozoa</taxon>
        <taxon>Arthropoda</taxon>
        <taxon>Chelicerata</taxon>
        <taxon>Arachnida</taxon>
        <taxon>Araneae</taxon>
        <taxon>Araneomorphae</taxon>
        <taxon>Entelegynae</taxon>
        <taxon>Araneoidea</taxon>
        <taxon>Araneidae</taxon>
        <taxon>Caerostris</taxon>
    </lineage>
</organism>
<dbReference type="EMBL" id="BPLQ01003552">
    <property type="protein sequence ID" value="GIY01250.1"/>
    <property type="molecule type" value="Genomic_DNA"/>
</dbReference>
<keyword evidence="3" id="KW-1185">Reference proteome</keyword>
<gene>
    <name evidence="2" type="ORF">CDAR_213121</name>
</gene>
<evidence type="ECO:0000313" key="2">
    <source>
        <dbReference type="EMBL" id="GIY01250.1"/>
    </source>
</evidence>
<evidence type="ECO:0000313" key="3">
    <source>
        <dbReference type="Proteomes" id="UP001054837"/>
    </source>
</evidence>
<evidence type="ECO:0000256" key="1">
    <source>
        <dbReference type="SAM" id="MobiDB-lite"/>
    </source>
</evidence>
<reference evidence="2 3" key="1">
    <citation type="submission" date="2021-06" db="EMBL/GenBank/DDBJ databases">
        <title>Caerostris darwini draft genome.</title>
        <authorList>
            <person name="Kono N."/>
            <person name="Arakawa K."/>
        </authorList>
    </citation>
    <scope>NUCLEOTIDE SEQUENCE [LARGE SCALE GENOMIC DNA]</scope>
</reference>
<proteinExistence type="predicted"/>
<accession>A0AAV4PZP4</accession>
<protein>
    <submittedName>
        <fullName evidence="2">Uncharacterized protein</fullName>
    </submittedName>
</protein>
<dbReference type="Proteomes" id="UP001054837">
    <property type="component" value="Unassembled WGS sequence"/>
</dbReference>